<dbReference type="SUPFAM" id="SSF55729">
    <property type="entry name" value="Acyl-CoA N-acyltransferases (Nat)"/>
    <property type="match status" value="1"/>
</dbReference>
<reference evidence="3" key="1">
    <citation type="submission" date="2017-04" db="EMBL/GenBank/DDBJ databases">
        <authorList>
            <person name="Varghese N."/>
            <person name="Submissions S."/>
        </authorList>
    </citation>
    <scope>NUCLEOTIDE SEQUENCE [LARGE SCALE GENOMIC DNA]</scope>
    <source>
        <strain evidence="3">NIO-1021</strain>
    </source>
</reference>
<organism evidence="2 3">
    <name type="scientific">Kocuria marina subsp. indica</name>
    <dbReference type="NCBI Taxonomy" id="1049583"/>
    <lineage>
        <taxon>Bacteria</taxon>
        <taxon>Bacillati</taxon>
        <taxon>Actinomycetota</taxon>
        <taxon>Actinomycetes</taxon>
        <taxon>Micrococcales</taxon>
        <taxon>Micrococcaceae</taxon>
        <taxon>Kocuria</taxon>
    </lineage>
</organism>
<feature type="domain" description="N-acetyltransferase" evidence="1">
    <location>
        <begin position="49"/>
        <end position="215"/>
    </location>
</feature>
<dbReference type="InterPro" id="IPR016181">
    <property type="entry name" value="Acyl_CoA_acyltransferase"/>
</dbReference>
<evidence type="ECO:0000259" key="1">
    <source>
        <dbReference type="PROSITE" id="PS51186"/>
    </source>
</evidence>
<sequence length="218" mass="23661">MSTPDTALEVTATATGSGGATASAHAPGRAAAAHAPLAARTGEGDPADLEIARAQASHAQGIVNLRDRLARWLQGRGIDQWREGEFDPAEVRREIDRAEWWVVESPVQPGLILASIRVIWADPEIWGEQPEPAGYTHGVAVDRSLAGTGTGARLIRTAERVIVESGRSVSRLDCDDENPVLKRFYTGLGYTPRGAVDFTVPRLDYRVTVMRMERRLSP</sequence>
<dbReference type="GO" id="GO:0016747">
    <property type="term" value="F:acyltransferase activity, transferring groups other than amino-acyl groups"/>
    <property type="evidence" value="ECO:0007669"/>
    <property type="project" value="InterPro"/>
</dbReference>
<proteinExistence type="predicted"/>
<evidence type="ECO:0000313" key="2">
    <source>
        <dbReference type="EMBL" id="SMF24761.1"/>
    </source>
</evidence>
<name>A0A1X7DZW2_9MICC</name>
<dbReference type="EMBL" id="FXAC01000018">
    <property type="protein sequence ID" value="SMF24761.1"/>
    <property type="molecule type" value="Genomic_DNA"/>
</dbReference>
<dbReference type="Gene3D" id="3.40.630.30">
    <property type="match status" value="1"/>
</dbReference>
<dbReference type="Pfam" id="PF00583">
    <property type="entry name" value="Acetyltransf_1"/>
    <property type="match status" value="1"/>
</dbReference>
<protein>
    <submittedName>
        <fullName evidence="2">Acetyltransferase (GNAT) family protein</fullName>
    </submittedName>
</protein>
<accession>A0A1X7DZW2</accession>
<keyword evidence="2" id="KW-0808">Transferase</keyword>
<dbReference type="InterPro" id="IPR000182">
    <property type="entry name" value="GNAT_dom"/>
</dbReference>
<gene>
    <name evidence="2" type="ORF">SAMN06296028_11834</name>
</gene>
<dbReference type="AlphaFoldDB" id="A0A1X7DZW2"/>
<keyword evidence="3" id="KW-1185">Reference proteome</keyword>
<dbReference type="RefSeq" id="WP_085108228.1">
    <property type="nucleotide sequence ID" value="NZ_FXAC01000018.1"/>
</dbReference>
<dbReference type="Proteomes" id="UP000192929">
    <property type="component" value="Unassembled WGS sequence"/>
</dbReference>
<dbReference type="PROSITE" id="PS51186">
    <property type="entry name" value="GNAT"/>
    <property type="match status" value="1"/>
</dbReference>
<evidence type="ECO:0000313" key="3">
    <source>
        <dbReference type="Proteomes" id="UP000192929"/>
    </source>
</evidence>